<dbReference type="PANTHER" id="PTHR16967">
    <property type="entry name" value="LEYDIG CELL TUMOR 10 KDA PROTEIN HOMOLOG"/>
    <property type="match status" value="1"/>
</dbReference>
<dbReference type="AlphaFoldDB" id="A0A2K5ECG9"/>
<protein>
    <submittedName>
        <fullName evidence="4">Uncharacterized protein</fullName>
    </submittedName>
</protein>
<dbReference type="Ensembl" id="ENSANAT00000048900.1">
    <property type="protein sequence ID" value="ENSANAP00000030859.1"/>
    <property type="gene ID" value="ENSANAG00000033175.1"/>
</dbReference>
<keyword evidence="5" id="KW-1185">Reference proteome</keyword>
<sequence>MAQGQRKLRAHEPAKRQRGRKGACVVQQQTLKKNLEVGIWKKIEHDVVMKANNSLPKKLALLKVRAKKKGAAAATSSNKTPS</sequence>
<dbReference type="STRING" id="37293.ENSANAP00000030859"/>
<accession>A0A2K5ECG9</accession>
<dbReference type="GeneTree" id="ENSGT00940000164104"/>
<dbReference type="InterPro" id="IPR019034">
    <property type="entry name" value="UPF0390"/>
</dbReference>
<dbReference type="OMA" id="GQHNKQK"/>
<organism evidence="4 5">
    <name type="scientific">Aotus nancymaae</name>
    <name type="common">Ma's night monkey</name>
    <dbReference type="NCBI Taxonomy" id="37293"/>
    <lineage>
        <taxon>Eukaryota</taxon>
        <taxon>Metazoa</taxon>
        <taxon>Chordata</taxon>
        <taxon>Craniata</taxon>
        <taxon>Vertebrata</taxon>
        <taxon>Euteleostomi</taxon>
        <taxon>Mammalia</taxon>
        <taxon>Eutheria</taxon>
        <taxon>Euarchontoglires</taxon>
        <taxon>Primates</taxon>
        <taxon>Haplorrhini</taxon>
        <taxon>Platyrrhini</taxon>
        <taxon>Aotidae</taxon>
        <taxon>Aotus</taxon>
    </lineage>
</organism>
<evidence type="ECO:0000313" key="4">
    <source>
        <dbReference type="Ensembl" id="ENSANAP00000030859.1"/>
    </source>
</evidence>
<evidence type="ECO:0000256" key="3">
    <source>
        <dbReference type="SAM" id="MobiDB-lite"/>
    </source>
</evidence>
<reference evidence="4" key="2">
    <citation type="submission" date="2025-09" db="UniProtKB">
        <authorList>
            <consortium name="Ensembl"/>
        </authorList>
    </citation>
    <scope>IDENTIFICATION</scope>
</reference>
<comment type="similarity">
    <text evidence="2">Belongs to the UPF0390 family.</text>
</comment>
<evidence type="ECO:0000256" key="2">
    <source>
        <dbReference type="ARBA" id="ARBA00006802"/>
    </source>
</evidence>
<name>A0A2K5ECG9_AOTNA</name>
<feature type="region of interest" description="Disordered" evidence="3">
    <location>
        <begin position="1"/>
        <end position="25"/>
    </location>
</feature>
<evidence type="ECO:0000313" key="5">
    <source>
        <dbReference type="Proteomes" id="UP000233020"/>
    </source>
</evidence>
<dbReference type="Pfam" id="PF09495">
    <property type="entry name" value="DUF2462"/>
    <property type="match status" value="1"/>
</dbReference>
<dbReference type="PANTHER" id="PTHR16967:SF1">
    <property type="entry name" value="LEYDIG CELL TUMOR 10 KDA PROTEIN HOMOLOG"/>
    <property type="match status" value="1"/>
</dbReference>
<dbReference type="Proteomes" id="UP000233020">
    <property type="component" value="Unplaced"/>
</dbReference>
<proteinExistence type="inferred from homology"/>
<evidence type="ECO:0000256" key="1">
    <source>
        <dbReference type="ARBA" id="ARBA00003358"/>
    </source>
</evidence>
<comment type="function">
    <text evidence="1">May have a potential role in hypercalcemia of malignancy.</text>
</comment>
<reference evidence="4" key="1">
    <citation type="submission" date="2025-08" db="UniProtKB">
        <authorList>
            <consortium name="Ensembl"/>
        </authorList>
    </citation>
    <scope>IDENTIFICATION</scope>
</reference>